<keyword evidence="2" id="KW-0349">Heme</keyword>
<dbReference type="SUPFAM" id="SSF48264">
    <property type="entry name" value="Cytochrome P450"/>
    <property type="match status" value="1"/>
</dbReference>
<dbReference type="InterPro" id="IPR001128">
    <property type="entry name" value="Cyt_P450"/>
</dbReference>
<name>A0ABN1GXA0_9ACTN</name>
<dbReference type="EMBL" id="BAAAHE010000020">
    <property type="protein sequence ID" value="GAA0622482.1"/>
    <property type="molecule type" value="Genomic_DNA"/>
</dbReference>
<keyword evidence="2" id="KW-0479">Metal-binding</keyword>
<keyword evidence="2" id="KW-0408">Iron</keyword>
<evidence type="ECO:0000313" key="3">
    <source>
        <dbReference type="EMBL" id="GAA0622482.1"/>
    </source>
</evidence>
<dbReference type="InterPro" id="IPR017972">
    <property type="entry name" value="Cyt_P450_CS"/>
</dbReference>
<dbReference type="InterPro" id="IPR036396">
    <property type="entry name" value="Cyt_P450_sf"/>
</dbReference>
<dbReference type="Pfam" id="PF00067">
    <property type="entry name" value="p450"/>
    <property type="match status" value="1"/>
</dbReference>
<dbReference type="PROSITE" id="PS00086">
    <property type="entry name" value="CYTOCHROME_P450"/>
    <property type="match status" value="1"/>
</dbReference>
<evidence type="ECO:0000256" key="1">
    <source>
        <dbReference type="ARBA" id="ARBA00010617"/>
    </source>
</evidence>
<comment type="similarity">
    <text evidence="1 2">Belongs to the cytochrome P450 family.</text>
</comment>
<proteinExistence type="inferred from homology"/>
<sequence>MFDHHTEDFAARWPQIYADLRATCPVAHTEAHGGYHVVTRYADVKQVMSDPDTFACGRDLTFDSADGPVTTGGVTIPVNPVRMGMMETDPPLSQAYRRPLANLFTAKAVAAYEPRMAEIVTWVVDRVVERGHLDFVDDLANPLPALVSLDYFGLPLEKWDEYATALHRAAYREKGSARAVLALVDDVRAVVAERKASGPRGGDVLDRLLTAEVNGAPLPDEDVVNQVFMLLNGGIDTSTALIASMFLHLAQHPDDRAALAAEPSRIPNAVDEMLRYFTPGPGVARTVTRPVELGGVTLRPGDRLLLALGSANHDEDVFDAPESVRLDRENAGKHLAFGHGLHRCLGAFLAPAEMRLLLEEVLRRLPDYVIDETAVVHYPTIPLINGWIAMPATFTPGPRVLEGFDATLPVRAPAGV</sequence>
<comment type="caution">
    <text evidence="3">The sequence shown here is derived from an EMBL/GenBank/DDBJ whole genome shotgun (WGS) entry which is preliminary data.</text>
</comment>
<organism evidence="3 4">
    <name type="scientific">Sporichthya brevicatena</name>
    <dbReference type="NCBI Taxonomy" id="171442"/>
    <lineage>
        <taxon>Bacteria</taxon>
        <taxon>Bacillati</taxon>
        <taxon>Actinomycetota</taxon>
        <taxon>Actinomycetes</taxon>
        <taxon>Sporichthyales</taxon>
        <taxon>Sporichthyaceae</taxon>
        <taxon>Sporichthya</taxon>
    </lineage>
</organism>
<dbReference type="Proteomes" id="UP001500957">
    <property type="component" value="Unassembled WGS sequence"/>
</dbReference>
<gene>
    <name evidence="3" type="ORF">GCM10009547_26750</name>
</gene>
<keyword evidence="2" id="KW-0503">Monooxygenase</keyword>
<dbReference type="PRINTS" id="PR00359">
    <property type="entry name" value="BP450"/>
</dbReference>
<dbReference type="RefSeq" id="WP_344605486.1">
    <property type="nucleotide sequence ID" value="NZ_BAAAHE010000020.1"/>
</dbReference>
<accession>A0ABN1GXA0</accession>
<dbReference type="InterPro" id="IPR002397">
    <property type="entry name" value="Cyt_P450_B"/>
</dbReference>
<keyword evidence="4" id="KW-1185">Reference proteome</keyword>
<keyword evidence="2" id="KW-0560">Oxidoreductase</keyword>
<dbReference type="PANTHER" id="PTHR46696">
    <property type="entry name" value="P450, PUTATIVE (EUROFUNG)-RELATED"/>
    <property type="match status" value="1"/>
</dbReference>
<dbReference type="Gene3D" id="1.10.630.10">
    <property type="entry name" value="Cytochrome P450"/>
    <property type="match status" value="1"/>
</dbReference>
<protein>
    <submittedName>
        <fullName evidence="3">Cytochrome P450</fullName>
    </submittedName>
</protein>
<dbReference type="PANTHER" id="PTHR46696:SF6">
    <property type="entry name" value="P450, PUTATIVE (EUROFUNG)-RELATED"/>
    <property type="match status" value="1"/>
</dbReference>
<evidence type="ECO:0000313" key="4">
    <source>
        <dbReference type="Proteomes" id="UP001500957"/>
    </source>
</evidence>
<evidence type="ECO:0000256" key="2">
    <source>
        <dbReference type="RuleBase" id="RU000461"/>
    </source>
</evidence>
<reference evidence="3 4" key="1">
    <citation type="journal article" date="2019" name="Int. J. Syst. Evol. Microbiol.">
        <title>The Global Catalogue of Microorganisms (GCM) 10K type strain sequencing project: providing services to taxonomists for standard genome sequencing and annotation.</title>
        <authorList>
            <consortium name="The Broad Institute Genomics Platform"/>
            <consortium name="The Broad Institute Genome Sequencing Center for Infectious Disease"/>
            <person name="Wu L."/>
            <person name="Ma J."/>
        </authorList>
    </citation>
    <scope>NUCLEOTIDE SEQUENCE [LARGE SCALE GENOMIC DNA]</scope>
    <source>
        <strain evidence="3 4">JCM 10671</strain>
    </source>
</reference>